<keyword evidence="5" id="KW-1185">Reference proteome</keyword>
<sequence length="299" mass="31967">MAVATACSGLVVFVAAFSAWSLMPYTTPMTPERIAKYGKWAVVAGASEGLGAAWGDELATHGLNVLLMARSPNKLETVAQAIRQRHGVEVVTLVQDLMTITKQDVLDKVISDRDVGFFVFNAAYMAGGEFLTQPLEEHLKVSQLNVNTLLTMTHPIAEYMKTRGHGGMVLMGSMAGTVGTAYYPTYSSTKSFIASLSRALWYELRPHNVDVVGCIAGATTTPSYLSAAAEAGDQRSTMIEQSPEAVVTECLAACGSTGAVATGALNKLSQMLLKHWLPADQAVQFISKVTDLQTRGGQR</sequence>
<dbReference type="Proteomes" id="UP001189429">
    <property type="component" value="Unassembled WGS sequence"/>
</dbReference>
<dbReference type="PANTHER" id="PTHR43899:SF13">
    <property type="entry name" value="RH59310P"/>
    <property type="match status" value="1"/>
</dbReference>
<accession>A0ABN9WZ45</accession>
<comment type="caution">
    <text evidence="4">The sequence shown here is derived from an EMBL/GenBank/DDBJ whole genome shotgun (WGS) entry which is preliminary data.</text>
</comment>
<evidence type="ECO:0000256" key="2">
    <source>
        <dbReference type="ARBA" id="ARBA00023002"/>
    </source>
</evidence>
<keyword evidence="3" id="KW-0732">Signal</keyword>
<evidence type="ECO:0000256" key="3">
    <source>
        <dbReference type="SAM" id="SignalP"/>
    </source>
</evidence>
<evidence type="ECO:0000313" key="5">
    <source>
        <dbReference type="Proteomes" id="UP001189429"/>
    </source>
</evidence>
<dbReference type="InterPro" id="IPR002347">
    <property type="entry name" value="SDR_fam"/>
</dbReference>
<feature type="chain" id="PRO_5047126137" evidence="3">
    <location>
        <begin position="22"/>
        <end position="299"/>
    </location>
</feature>
<dbReference type="PIRSF" id="PIRSF000126">
    <property type="entry name" value="11-beta-HSD1"/>
    <property type="match status" value="1"/>
</dbReference>
<dbReference type="Gene3D" id="3.40.50.720">
    <property type="entry name" value="NAD(P)-binding Rossmann-like Domain"/>
    <property type="match status" value="1"/>
</dbReference>
<dbReference type="Pfam" id="PF00106">
    <property type="entry name" value="adh_short"/>
    <property type="match status" value="1"/>
</dbReference>
<reference evidence="4" key="1">
    <citation type="submission" date="2023-10" db="EMBL/GenBank/DDBJ databases">
        <authorList>
            <person name="Chen Y."/>
            <person name="Shah S."/>
            <person name="Dougan E. K."/>
            <person name="Thang M."/>
            <person name="Chan C."/>
        </authorList>
    </citation>
    <scope>NUCLEOTIDE SEQUENCE [LARGE SCALE GENOMIC DNA]</scope>
</reference>
<dbReference type="InterPro" id="IPR051019">
    <property type="entry name" value="VLCFA-Steroid_DH"/>
</dbReference>
<name>A0ABN9WZ45_9DINO</name>
<proteinExistence type="inferred from homology"/>
<dbReference type="InterPro" id="IPR036291">
    <property type="entry name" value="NAD(P)-bd_dom_sf"/>
</dbReference>
<feature type="signal peptide" evidence="3">
    <location>
        <begin position="1"/>
        <end position="21"/>
    </location>
</feature>
<dbReference type="EMBL" id="CAUYUJ010019582">
    <property type="protein sequence ID" value="CAK0892227.1"/>
    <property type="molecule type" value="Genomic_DNA"/>
</dbReference>
<dbReference type="PANTHER" id="PTHR43899">
    <property type="entry name" value="RH59310P"/>
    <property type="match status" value="1"/>
</dbReference>
<evidence type="ECO:0000313" key="4">
    <source>
        <dbReference type="EMBL" id="CAK0892227.1"/>
    </source>
</evidence>
<dbReference type="PRINTS" id="PR00081">
    <property type="entry name" value="GDHRDH"/>
</dbReference>
<keyword evidence="2" id="KW-0560">Oxidoreductase</keyword>
<dbReference type="SUPFAM" id="SSF51735">
    <property type="entry name" value="NAD(P)-binding Rossmann-fold domains"/>
    <property type="match status" value="1"/>
</dbReference>
<comment type="similarity">
    <text evidence="1">Belongs to the short-chain dehydrogenases/reductases (SDR) family.</text>
</comment>
<organism evidence="4 5">
    <name type="scientific">Prorocentrum cordatum</name>
    <dbReference type="NCBI Taxonomy" id="2364126"/>
    <lineage>
        <taxon>Eukaryota</taxon>
        <taxon>Sar</taxon>
        <taxon>Alveolata</taxon>
        <taxon>Dinophyceae</taxon>
        <taxon>Prorocentrales</taxon>
        <taxon>Prorocentraceae</taxon>
        <taxon>Prorocentrum</taxon>
    </lineage>
</organism>
<protein>
    <submittedName>
        <fullName evidence="4">Uncharacterized protein</fullName>
    </submittedName>
</protein>
<evidence type="ECO:0000256" key="1">
    <source>
        <dbReference type="ARBA" id="ARBA00006484"/>
    </source>
</evidence>
<gene>
    <name evidence="4" type="ORF">PCOR1329_LOCUS71944</name>
</gene>